<dbReference type="EMBL" id="LMVN01000023">
    <property type="protein sequence ID" value="PAV07087.1"/>
    <property type="molecule type" value="Genomic_DNA"/>
</dbReference>
<proteinExistence type="predicted"/>
<dbReference type="SUPFAM" id="SSF51126">
    <property type="entry name" value="Pectin lyase-like"/>
    <property type="match status" value="1"/>
</dbReference>
<keyword evidence="2" id="KW-1185">Reference proteome</keyword>
<dbReference type="InterPro" id="IPR011050">
    <property type="entry name" value="Pectin_lyase_fold/virulence"/>
</dbReference>
<accession>A0A2A2HCI0</accession>
<dbReference type="Proteomes" id="UP000217528">
    <property type="component" value="Unassembled WGS sequence"/>
</dbReference>
<sequence>MSFTNSNFNQNYGNIIFNDGNLSFTNLDFIETQGKVISYNNGNITLTNSDIIGSNATYGGIISNSGNITFTNSDIIENNASSGGIIDNSGNITFTNSNIIGNNASSGEIISNSGNITFTNLNITRNNADYGIIYTSYGNINFINSNITENFANDDLITNSYGNFSILNSTLTNNNAENWLIYNYKTGILNIIDSNLTQNNATYGGVIHNEADGNVNITNSNFIQNNATYGGVIDNEFDGYVNITNSNFIQNNATYGGVIYNNETGDINITNSNFTQNNATTGGAIYNKGNLIMDHLILTDNFDSNNIVIYSITNFTLSNSIIINNMGKINTKVNNTFISPIINENLDSNENINFNIENKTYTTTKDTENHVKTIQSVDNPGKLPVTIEYPSYAENNTIKLIYNVMMSIQNITLPTQTIPSFTNTTIETTLKDIDGNLLEGEIPATIRINNKTYTTTITNGVIKTTLTTNTLEPGEYTITINIPETEKYVNGTITQNITITKQNIQQTTIPENTIPVFTDTEIDTTLTDTNNTQLKGEINATITVNGEEKTVTIVNGVIKTTLTTSTLNAGKYTITINIPESTNYNAKTITQNLTILKRDIQQTTLSNSSITTYNNKTINIVVNDTLYDTLKGEILSTIKLNDKNITTTIIKDGIVNVVIPTDSLSAGEYIITIEIPETQNYNNGIITQKLTINKRDIQNITLPDSTILTLTNGTIFLIIKDTQGDTVKENMRFTVKINGATQLHSRTNKEILNVTLPTDKFRNPTYQMTIIIGNNNFYNQGIITQTINMQKRNVNISMQTNTPQTFKNIELNITVTENNIPLNDGFLIFKINETMKNSNGEQIRENVINGKAQLKYTLPSTIGAGKYNISVYYINPYYNKQMCIENLTIIQSNIENKTLDNIQVIKGTNTTITIIVNDTDGNQIQGKTSICIKFNKKTLIHTNITNGIINVTLPTDNFRNPTYQITIVLGKNSLYNRSEFNGTIIVQPQEDIRTKNGINMTITP</sequence>
<gene>
    <name evidence="1" type="ORF">ASJ82_02330</name>
</gene>
<evidence type="ECO:0000313" key="1">
    <source>
        <dbReference type="EMBL" id="PAV07087.1"/>
    </source>
</evidence>
<comment type="caution">
    <text evidence="1">The sequence shown here is derived from an EMBL/GenBank/DDBJ whole genome shotgun (WGS) entry which is preliminary data.</text>
</comment>
<dbReference type="InterPro" id="IPR012332">
    <property type="entry name" value="Autotransporter_pectin_lyase_C"/>
</dbReference>
<dbReference type="OrthoDB" id="78255at2157"/>
<dbReference type="Gene3D" id="2.160.20.20">
    <property type="match status" value="1"/>
</dbReference>
<organism evidence="1 2">
    <name type="scientific">Methanosphaera cuniculi</name>
    <dbReference type="NCBI Taxonomy" id="1077256"/>
    <lineage>
        <taxon>Archaea</taxon>
        <taxon>Methanobacteriati</taxon>
        <taxon>Methanobacteriota</taxon>
        <taxon>Methanomada group</taxon>
        <taxon>Methanobacteria</taxon>
        <taxon>Methanobacteriales</taxon>
        <taxon>Methanobacteriaceae</taxon>
        <taxon>Methanosphaera</taxon>
    </lineage>
</organism>
<evidence type="ECO:0000313" key="2">
    <source>
        <dbReference type="Proteomes" id="UP000217528"/>
    </source>
</evidence>
<dbReference type="AlphaFoldDB" id="A0A2A2HCI0"/>
<name>A0A2A2HCI0_9EURY</name>
<protein>
    <submittedName>
        <fullName evidence="1">Uncharacterized protein</fullName>
    </submittedName>
</protein>
<reference evidence="1 2" key="1">
    <citation type="journal article" date="2017" name="BMC Genomics">
        <title>Genomic analysis of methanogenic archaea reveals a shift towards energy conservation.</title>
        <authorList>
            <person name="Gilmore S.P."/>
            <person name="Henske J.K."/>
            <person name="Sexton J.A."/>
            <person name="Solomon K.V."/>
            <person name="Seppala S."/>
            <person name="Yoo J.I."/>
            <person name="Huyett L.M."/>
            <person name="Pressman A."/>
            <person name="Cogan J.Z."/>
            <person name="Kivenson V."/>
            <person name="Peng X."/>
            <person name="Tan Y."/>
            <person name="Valentine D.L."/>
            <person name="O'Malley M.A."/>
        </authorList>
    </citation>
    <scope>NUCLEOTIDE SEQUENCE [LARGE SCALE GENOMIC DNA]</scope>
    <source>
        <strain evidence="1 2">1R-7</strain>
    </source>
</reference>
<dbReference type="RefSeq" id="WP_143744872.1">
    <property type="nucleotide sequence ID" value="NZ_LMVN01000023.1"/>
</dbReference>